<proteinExistence type="predicted"/>
<feature type="region of interest" description="Disordered" evidence="1">
    <location>
        <begin position="220"/>
        <end position="255"/>
    </location>
</feature>
<name>A0A8H7CLY7_9AGAR</name>
<evidence type="ECO:0000313" key="3">
    <source>
        <dbReference type="Proteomes" id="UP000623467"/>
    </source>
</evidence>
<comment type="caution">
    <text evidence="2">The sequence shown here is derived from an EMBL/GenBank/DDBJ whole genome shotgun (WGS) entry which is preliminary data.</text>
</comment>
<dbReference type="AlphaFoldDB" id="A0A8H7CLY7"/>
<dbReference type="Proteomes" id="UP000623467">
    <property type="component" value="Unassembled WGS sequence"/>
</dbReference>
<dbReference type="EMBL" id="JACAZH010000029">
    <property type="protein sequence ID" value="KAF7340827.1"/>
    <property type="molecule type" value="Genomic_DNA"/>
</dbReference>
<evidence type="ECO:0000256" key="1">
    <source>
        <dbReference type="SAM" id="MobiDB-lite"/>
    </source>
</evidence>
<sequence length="299" mass="34127">MTIPSSAIVEWAKPIDKFARNVPGTDHLIRRHLERTWGLENGTFDEHVREFVDPQNILTDETPPTTTLSLFFLSRENRFGKLGVSRSHVQKLYNKRKTFEYLVLPIHLDPMAIDRKIPCPPAQILTSGVPPHLALCTTFGKMLNAWSAFSHIEWEAECLRLVLRARGFSTRTRTRTRDDNNDKARPVLAMRQFSEMEIVFRNWAREDFVPPSFRGTCELKKRKSRDGDEDEPRAKRLCLPPRRGAPRASTTMTATSRASAKRWVAGVVPGFDADELPLFNDAQIELNDGQMERVGGIDT</sequence>
<reference evidence="2" key="1">
    <citation type="submission" date="2020-05" db="EMBL/GenBank/DDBJ databases">
        <title>Mycena genomes resolve the evolution of fungal bioluminescence.</title>
        <authorList>
            <person name="Tsai I.J."/>
        </authorList>
    </citation>
    <scope>NUCLEOTIDE SEQUENCE</scope>
    <source>
        <strain evidence="2">160909Yilan</strain>
    </source>
</reference>
<organism evidence="2 3">
    <name type="scientific">Mycena sanguinolenta</name>
    <dbReference type="NCBI Taxonomy" id="230812"/>
    <lineage>
        <taxon>Eukaryota</taxon>
        <taxon>Fungi</taxon>
        <taxon>Dikarya</taxon>
        <taxon>Basidiomycota</taxon>
        <taxon>Agaricomycotina</taxon>
        <taxon>Agaricomycetes</taxon>
        <taxon>Agaricomycetidae</taxon>
        <taxon>Agaricales</taxon>
        <taxon>Marasmiineae</taxon>
        <taxon>Mycenaceae</taxon>
        <taxon>Mycena</taxon>
    </lineage>
</organism>
<dbReference type="OrthoDB" id="10440375at2759"/>
<accession>A0A8H7CLY7</accession>
<gene>
    <name evidence="2" type="ORF">MSAN_02112000</name>
</gene>
<keyword evidence="3" id="KW-1185">Reference proteome</keyword>
<protein>
    <submittedName>
        <fullName evidence="2">Uncharacterized protein</fullName>
    </submittedName>
</protein>
<evidence type="ECO:0000313" key="2">
    <source>
        <dbReference type="EMBL" id="KAF7340827.1"/>
    </source>
</evidence>